<feature type="transmembrane region" description="Helical" evidence="1">
    <location>
        <begin position="33"/>
        <end position="55"/>
    </location>
</feature>
<keyword evidence="3" id="KW-1185">Reference proteome</keyword>
<comment type="caution">
    <text evidence="2">The sequence shown here is derived from an EMBL/GenBank/DDBJ whole genome shotgun (WGS) entry which is preliminary data.</text>
</comment>
<reference evidence="2" key="1">
    <citation type="submission" date="2023-05" db="EMBL/GenBank/DDBJ databases">
        <title>Streptococcus hohhotensis sp. nov., isolated from the breast milk of healthy women.</title>
        <authorList>
            <person name="Liu W."/>
        </authorList>
    </citation>
    <scope>NUCLEOTIDE SEQUENCE</scope>
    <source>
        <strain evidence="2">IMAU99199</strain>
    </source>
</reference>
<dbReference type="EMBL" id="JAIRCA020000001">
    <property type="protein sequence ID" value="MDI2138656.1"/>
    <property type="molecule type" value="Genomic_DNA"/>
</dbReference>
<evidence type="ECO:0000313" key="3">
    <source>
        <dbReference type="Proteomes" id="UP001156146"/>
    </source>
</evidence>
<proteinExistence type="predicted"/>
<evidence type="ECO:0000313" key="2">
    <source>
        <dbReference type="EMBL" id="MDI2138656.1"/>
    </source>
</evidence>
<dbReference type="RefSeq" id="WP_142294085.1">
    <property type="nucleotide sequence ID" value="NZ_JAIRCA020000001.1"/>
</dbReference>
<keyword evidence="1" id="KW-1133">Transmembrane helix</keyword>
<name>A0ABT6QBA0_9STRE</name>
<feature type="transmembrane region" description="Helical" evidence="1">
    <location>
        <begin position="7"/>
        <end position="27"/>
    </location>
</feature>
<accession>A0ABT6QBA0</accession>
<gene>
    <name evidence="2" type="ORF">K4Z77_000525</name>
</gene>
<keyword evidence="1" id="KW-0472">Membrane</keyword>
<dbReference type="Proteomes" id="UP001156146">
    <property type="component" value="Unassembled WGS sequence"/>
</dbReference>
<organism evidence="2 3">
    <name type="scientific">Streptococcus hohhotensis</name>
    <dbReference type="NCBI Taxonomy" id="2866998"/>
    <lineage>
        <taxon>Bacteria</taxon>
        <taxon>Bacillati</taxon>
        <taxon>Bacillota</taxon>
        <taxon>Bacilli</taxon>
        <taxon>Lactobacillales</taxon>
        <taxon>Streptococcaceae</taxon>
        <taxon>Streptococcus</taxon>
        <taxon>Streptococcus mitis group</taxon>
    </lineage>
</organism>
<keyword evidence="1" id="KW-0812">Transmembrane</keyword>
<evidence type="ECO:0000256" key="1">
    <source>
        <dbReference type="SAM" id="Phobius"/>
    </source>
</evidence>
<sequence>MNLKDINNFTVAILVIGLLTTLVLLFLGATLPIAILGFGIIAVLGIVALGLAFYYEVKNRK</sequence>
<protein>
    <submittedName>
        <fullName evidence="2">Uncharacterized protein</fullName>
    </submittedName>
</protein>